<accession>A0A399QQS1</accession>
<protein>
    <submittedName>
        <fullName evidence="4">PaaI family thioesterase</fullName>
    </submittedName>
</protein>
<dbReference type="GO" id="GO:0047617">
    <property type="term" value="F:fatty acyl-CoA hydrolase activity"/>
    <property type="evidence" value="ECO:0007669"/>
    <property type="project" value="InterPro"/>
</dbReference>
<dbReference type="SUPFAM" id="SSF54637">
    <property type="entry name" value="Thioesterase/thiol ester dehydrase-isomerase"/>
    <property type="match status" value="1"/>
</dbReference>
<evidence type="ECO:0000313" key="4">
    <source>
        <dbReference type="EMBL" id="RIJ20525.1"/>
    </source>
</evidence>
<comment type="caution">
    <text evidence="4">The sequence shown here is derived from an EMBL/GenBank/DDBJ whole genome shotgun (WGS) entry which is preliminary data.</text>
</comment>
<organism evidence="4 5">
    <name type="scientific">Henriciella barbarensis</name>
    <dbReference type="NCBI Taxonomy" id="86342"/>
    <lineage>
        <taxon>Bacteria</taxon>
        <taxon>Pseudomonadati</taxon>
        <taxon>Pseudomonadota</taxon>
        <taxon>Alphaproteobacteria</taxon>
        <taxon>Hyphomonadales</taxon>
        <taxon>Hyphomonadaceae</taxon>
        <taxon>Henriciella</taxon>
    </lineage>
</organism>
<dbReference type="InterPro" id="IPR039298">
    <property type="entry name" value="ACOT13"/>
</dbReference>
<evidence type="ECO:0000259" key="3">
    <source>
        <dbReference type="Pfam" id="PF03061"/>
    </source>
</evidence>
<sequence length="139" mass="14930">MTTKVTVEEANAFLAKAFNSSQNRSEVILMEDGHAIMRLKAGPEHLRPGGYISGPTQMTMADSVTYMAIFTRLGITPMTVTSNLNINFLRPCIGEAVIAEAQLMKMGKTLAVAEVEIRAEGSDKVASHGIVTYSIPAAN</sequence>
<comment type="similarity">
    <text evidence="1">Belongs to the thioesterase PaaI family.</text>
</comment>
<evidence type="ECO:0000256" key="2">
    <source>
        <dbReference type="ARBA" id="ARBA00022801"/>
    </source>
</evidence>
<dbReference type="NCBIfam" id="TIGR00369">
    <property type="entry name" value="unchar_dom_1"/>
    <property type="match status" value="1"/>
</dbReference>
<dbReference type="InterPro" id="IPR029069">
    <property type="entry name" value="HotDog_dom_sf"/>
</dbReference>
<dbReference type="AlphaFoldDB" id="A0A399QQS1"/>
<dbReference type="PANTHER" id="PTHR21660">
    <property type="entry name" value="THIOESTERASE SUPERFAMILY MEMBER-RELATED"/>
    <property type="match status" value="1"/>
</dbReference>
<gene>
    <name evidence="4" type="ORF">D1224_15545</name>
</gene>
<dbReference type="OrthoDB" id="9805304at2"/>
<dbReference type="InterPro" id="IPR003736">
    <property type="entry name" value="PAAI_dom"/>
</dbReference>
<dbReference type="InterPro" id="IPR006683">
    <property type="entry name" value="Thioestr_dom"/>
</dbReference>
<dbReference type="EMBL" id="QWGB01000014">
    <property type="protein sequence ID" value="RIJ20525.1"/>
    <property type="molecule type" value="Genomic_DNA"/>
</dbReference>
<dbReference type="Gene3D" id="3.10.129.10">
    <property type="entry name" value="Hotdog Thioesterase"/>
    <property type="match status" value="1"/>
</dbReference>
<keyword evidence="5" id="KW-1185">Reference proteome</keyword>
<dbReference type="Pfam" id="PF03061">
    <property type="entry name" value="4HBT"/>
    <property type="match status" value="1"/>
</dbReference>
<dbReference type="CDD" id="cd03443">
    <property type="entry name" value="PaaI_thioesterase"/>
    <property type="match status" value="1"/>
</dbReference>
<proteinExistence type="inferred from homology"/>
<dbReference type="RefSeq" id="WP_119380841.1">
    <property type="nucleotide sequence ID" value="NZ_QWGB01000014.1"/>
</dbReference>
<reference evidence="4 5" key="1">
    <citation type="submission" date="2018-08" db="EMBL/GenBank/DDBJ databases">
        <title>Henriciella mobilis sp. nov., isolated from seawater.</title>
        <authorList>
            <person name="Cheng H."/>
            <person name="Wu Y.-H."/>
            <person name="Xu X.-W."/>
            <person name="Guo L.-L."/>
        </authorList>
    </citation>
    <scope>NUCLEOTIDE SEQUENCE [LARGE SCALE GENOMIC DNA]</scope>
    <source>
        <strain evidence="4 5">CCUG66934</strain>
    </source>
</reference>
<dbReference type="PANTHER" id="PTHR21660:SF1">
    <property type="entry name" value="ACYL-COENZYME A THIOESTERASE 13"/>
    <property type="match status" value="1"/>
</dbReference>
<evidence type="ECO:0000313" key="5">
    <source>
        <dbReference type="Proteomes" id="UP000265431"/>
    </source>
</evidence>
<feature type="domain" description="Thioesterase" evidence="3">
    <location>
        <begin position="49"/>
        <end position="125"/>
    </location>
</feature>
<dbReference type="Proteomes" id="UP000265431">
    <property type="component" value="Unassembled WGS sequence"/>
</dbReference>
<name>A0A399QQS1_9PROT</name>
<evidence type="ECO:0000256" key="1">
    <source>
        <dbReference type="ARBA" id="ARBA00008324"/>
    </source>
</evidence>
<keyword evidence="2" id="KW-0378">Hydrolase</keyword>